<gene>
    <name evidence="1" type="ORF">DM02DRAFT_525630</name>
</gene>
<evidence type="ECO:0000313" key="2">
    <source>
        <dbReference type="Proteomes" id="UP000244855"/>
    </source>
</evidence>
<evidence type="ECO:0000313" key="1">
    <source>
        <dbReference type="EMBL" id="PVI01162.1"/>
    </source>
</evidence>
<accession>A0A2V1DTD8</accession>
<dbReference type="Proteomes" id="UP000244855">
    <property type="component" value="Unassembled WGS sequence"/>
</dbReference>
<dbReference type="AlphaFoldDB" id="A0A2V1DTD8"/>
<reference evidence="1 2" key="1">
    <citation type="journal article" date="2018" name="Sci. Rep.">
        <title>Comparative genomics provides insights into the lifestyle and reveals functional heterogeneity of dark septate endophytic fungi.</title>
        <authorList>
            <person name="Knapp D.G."/>
            <person name="Nemeth J.B."/>
            <person name="Barry K."/>
            <person name="Hainaut M."/>
            <person name="Henrissat B."/>
            <person name="Johnson J."/>
            <person name="Kuo A."/>
            <person name="Lim J.H.P."/>
            <person name="Lipzen A."/>
            <person name="Nolan M."/>
            <person name="Ohm R.A."/>
            <person name="Tamas L."/>
            <person name="Grigoriev I.V."/>
            <person name="Spatafora J.W."/>
            <person name="Nagy L.G."/>
            <person name="Kovacs G.M."/>
        </authorList>
    </citation>
    <scope>NUCLEOTIDE SEQUENCE [LARGE SCALE GENOMIC DNA]</scope>
    <source>
        <strain evidence="1 2">DSE2036</strain>
    </source>
</reference>
<sequence>QYLKYPILSFYYNEIKKPGSMESDVDNFYLNFLQVYFPVHEDYGIEHESRPLEEQGFKKRTDFTIRYIKNDHPTKIILLEDKRAGKETSTEQWKKALAQVAKYADMVRKEKKQDPDETIYLTVNIGTFIRLLVGFRNKGATLGVKNA</sequence>
<dbReference type="OrthoDB" id="3756882at2759"/>
<dbReference type="EMBL" id="KZ805362">
    <property type="protein sequence ID" value="PVI01162.1"/>
    <property type="molecule type" value="Genomic_DNA"/>
</dbReference>
<proteinExistence type="predicted"/>
<keyword evidence="2" id="KW-1185">Reference proteome</keyword>
<organism evidence="1 2">
    <name type="scientific">Periconia macrospinosa</name>
    <dbReference type="NCBI Taxonomy" id="97972"/>
    <lineage>
        <taxon>Eukaryota</taxon>
        <taxon>Fungi</taxon>
        <taxon>Dikarya</taxon>
        <taxon>Ascomycota</taxon>
        <taxon>Pezizomycotina</taxon>
        <taxon>Dothideomycetes</taxon>
        <taxon>Pleosporomycetidae</taxon>
        <taxon>Pleosporales</taxon>
        <taxon>Massarineae</taxon>
        <taxon>Periconiaceae</taxon>
        <taxon>Periconia</taxon>
    </lineage>
</organism>
<protein>
    <submittedName>
        <fullName evidence="1">Uncharacterized protein</fullName>
    </submittedName>
</protein>
<feature type="non-terminal residue" evidence="1">
    <location>
        <position position="1"/>
    </location>
</feature>
<dbReference type="STRING" id="97972.A0A2V1DTD8"/>
<name>A0A2V1DTD8_9PLEO</name>